<dbReference type="InterPro" id="IPR050833">
    <property type="entry name" value="Poly_Biosynth_Transport"/>
</dbReference>
<evidence type="ECO:0000256" key="3">
    <source>
        <dbReference type="ARBA" id="ARBA00022692"/>
    </source>
</evidence>
<dbReference type="Proteomes" id="UP000075321">
    <property type="component" value="Unassembled WGS sequence"/>
</dbReference>
<sequence length="482" mass="51203">MTGTDASSVSLGGETVKATVAKFTMAAIGFVGTIVFARVLGPTGFGGFYLLFSLVKLADRAVSGWGSATKKRYSEATANGNEILGGLLAFTVVWVALAGIALLIGSEWLIDYTGLPAAPVMFALLLVAVTLYEPVEQVVQARGLVGAATWIDTVRSALTFPLQVAFVLLGFGAAGMAYGLAAATLLVIPLLWRFVDGRPTRPSRGTLRSLWSYARYSIPNSFLGQAYDRFDVLLLGFLLTPAVAGYYEVAFKLTLPAAFVMMTAASGLMARVSHKHSRDEPFAEDVSNTLAFSSVLAVPMVFGAFALSRPLVVTLYGPEYAPADTFLIGLAVYQLLTTQRGPLSRTIDAIDRPDVNTVLSVLTLGINVVLGIALVLEIGAIGVVVATVIAESLRYAVSAAYVRRTLPDVDLLPRTLLEQVGAATVMVGVVVLFRGTIPIQRWYHLLAVVAVGALVYGVVLLIGSPKLRVTIEGVVRESRLGR</sequence>
<dbReference type="PANTHER" id="PTHR30250:SF31">
    <property type="entry name" value="INNER MEMBRANE PROTEIN YGHQ"/>
    <property type="match status" value="1"/>
</dbReference>
<feature type="transmembrane region" description="Helical" evidence="6">
    <location>
        <begin position="253"/>
        <end position="270"/>
    </location>
</feature>
<feature type="transmembrane region" description="Helical" evidence="6">
    <location>
        <begin position="357"/>
        <end position="390"/>
    </location>
</feature>
<protein>
    <submittedName>
        <fullName evidence="7">Putative flippase AglR</fullName>
    </submittedName>
</protein>
<feature type="transmembrane region" description="Helical" evidence="6">
    <location>
        <begin position="442"/>
        <end position="462"/>
    </location>
</feature>
<gene>
    <name evidence="7" type="primary">aglR_3</name>
    <name evidence="7" type="ORF">HAPAU_22200</name>
</gene>
<dbReference type="PATRIC" id="fig|1008153.3.peg.2260"/>
<proteinExistence type="predicted"/>
<keyword evidence="3 6" id="KW-0812">Transmembrane</keyword>
<dbReference type="Pfam" id="PF13440">
    <property type="entry name" value="Polysacc_synt_3"/>
    <property type="match status" value="1"/>
</dbReference>
<keyword evidence="5 6" id="KW-0472">Membrane</keyword>
<evidence type="ECO:0000256" key="5">
    <source>
        <dbReference type="ARBA" id="ARBA00023136"/>
    </source>
</evidence>
<keyword evidence="2" id="KW-1003">Cell membrane</keyword>
<evidence type="ECO:0000256" key="1">
    <source>
        <dbReference type="ARBA" id="ARBA00004651"/>
    </source>
</evidence>
<comment type="caution">
    <text evidence="7">The sequence shown here is derived from an EMBL/GenBank/DDBJ whole genome shotgun (WGS) entry which is preliminary data.</text>
</comment>
<comment type="subcellular location">
    <subcellularLocation>
        <location evidence="1">Cell membrane</location>
        <topology evidence="1">Multi-pass membrane protein</topology>
    </subcellularLocation>
</comment>
<feature type="transmembrane region" description="Helical" evidence="6">
    <location>
        <begin position="416"/>
        <end position="435"/>
    </location>
</feature>
<dbReference type="GO" id="GO:0005886">
    <property type="term" value="C:plasma membrane"/>
    <property type="evidence" value="ECO:0007669"/>
    <property type="project" value="UniProtKB-SubCell"/>
</dbReference>
<evidence type="ECO:0000313" key="8">
    <source>
        <dbReference type="Proteomes" id="UP000075321"/>
    </source>
</evidence>
<accession>A0A151AD03</accession>
<dbReference type="EMBL" id="LTAZ01000005">
    <property type="protein sequence ID" value="KYH25546.1"/>
    <property type="molecule type" value="Genomic_DNA"/>
</dbReference>
<dbReference type="OrthoDB" id="112053at2157"/>
<keyword evidence="4 6" id="KW-1133">Transmembrane helix</keyword>
<evidence type="ECO:0000313" key="7">
    <source>
        <dbReference type="EMBL" id="KYH25546.1"/>
    </source>
</evidence>
<dbReference type="PANTHER" id="PTHR30250">
    <property type="entry name" value="PST FAMILY PREDICTED COLANIC ACID TRANSPORTER"/>
    <property type="match status" value="1"/>
</dbReference>
<evidence type="ECO:0000256" key="2">
    <source>
        <dbReference type="ARBA" id="ARBA00022475"/>
    </source>
</evidence>
<organism evidence="7 8">
    <name type="scientific">Halalkalicoccus paucihalophilus</name>
    <dbReference type="NCBI Taxonomy" id="1008153"/>
    <lineage>
        <taxon>Archaea</taxon>
        <taxon>Methanobacteriati</taxon>
        <taxon>Methanobacteriota</taxon>
        <taxon>Stenosarchaea group</taxon>
        <taxon>Halobacteria</taxon>
        <taxon>Halobacteriales</taxon>
        <taxon>Halococcaceae</taxon>
        <taxon>Halalkalicoccus</taxon>
    </lineage>
</organism>
<keyword evidence="8" id="KW-1185">Reference proteome</keyword>
<feature type="transmembrane region" description="Helical" evidence="6">
    <location>
        <begin position="290"/>
        <end position="308"/>
    </location>
</feature>
<dbReference type="RefSeq" id="WP_066382447.1">
    <property type="nucleotide sequence ID" value="NZ_LTAZ01000005.1"/>
</dbReference>
<feature type="transmembrane region" description="Helical" evidence="6">
    <location>
        <begin position="164"/>
        <end position="192"/>
    </location>
</feature>
<feature type="transmembrane region" description="Helical" evidence="6">
    <location>
        <begin position="112"/>
        <end position="132"/>
    </location>
</feature>
<reference evidence="7 8" key="1">
    <citation type="submission" date="2016-02" db="EMBL/GenBank/DDBJ databases">
        <title>Genome sequence of Halalkalicoccus paucihalophilus DSM 24557.</title>
        <authorList>
            <person name="Poehlein A."/>
            <person name="Daniel R."/>
        </authorList>
    </citation>
    <scope>NUCLEOTIDE SEQUENCE [LARGE SCALE GENOMIC DNA]</scope>
    <source>
        <strain evidence="7 8">DSM 24557</strain>
    </source>
</reference>
<feature type="transmembrane region" description="Helical" evidence="6">
    <location>
        <begin position="83"/>
        <end position="105"/>
    </location>
</feature>
<dbReference type="AlphaFoldDB" id="A0A151AD03"/>
<name>A0A151AD03_9EURY</name>
<evidence type="ECO:0000256" key="6">
    <source>
        <dbReference type="SAM" id="Phobius"/>
    </source>
</evidence>
<evidence type="ECO:0000256" key="4">
    <source>
        <dbReference type="ARBA" id="ARBA00022989"/>
    </source>
</evidence>